<dbReference type="STRING" id="5601.A0A0D2CX38"/>
<keyword evidence="3" id="KW-0805">Transcription regulation</keyword>
<dbReference type="GO" id="GO:0008270">
    <property type="term" value="F:zinc ion binding"/>
    <property type="evidence" value="ECO:0007669"/>
    <property type="project" value="InterPro"/>
</dbReference>
<dbReference type="Gene3D" id="4.10.240.10">
    <property type="entry name" value="Zn(2)-C6 fungal-type DNA-binding domain"/>
    <property type="match status" value="1"/>
</dbReference>
<keyword evidence="6" id="KW-0539">Nucleus</keyword>
<feature type="domain" description="Zn(2)-C6 fungal-type" evidence="8">
    <location>
        <begin position="17"/>
        <end position="47"/>
    </location>
</feature>
<feature type="compositionally biased region" description="Polar residues" evidence="7">
    <location>
        <begin position="92"/>
        <end position="107"/>
    </location>
</feature>
<reference evidence="9 10" key="1">
    <citation type="submission" date="2015-01" db="EMBL/GenBank/DDBJ databases">
        <title>The Genome Sequence of Capronia semiimmersa CBS27337.</title>
        <authorList>
            <consortium name="The Broad Institute Genomics Platform"/>
            <person name="Cuomo C."/>
            <person name="de Hoog S."/>
            <person name="Gorbushina A."/>
            <person name="Stielow B."/>
            <person name="Teixiera M."/>
            <person name="Abouelleil A."/>
            <person name="Chapman S.B."/>
            <person name="Priest M."/>
            <person name="Young S.K."/>
            <person name="Wortman J."/>
            <person name="Nusbaum C."/>
            <person name="Birren B."/>
        </authorList>
    </citation>
    <scope>NUCLEOTIDE SEQUENCE [LARGE SCALE GENOMIC DNA]</scope>
    <source>
        <strain evidence="9 10">CBS 27337</strain>
    </source>
</reference>
<evidence type="ECO:0000256" key="6">
    <source>
        <dbReference type="ARBA" id="ARBA00023242"/>
    </source>
</evidence>
<dbReference type="InterPro" id="IPR001138">
    <property type="entry name" value="Zn2Cys6_DnaBD"/>
</dbReference>
<protein>
    <recommendedName>
        <fullName evidence="8">Zn(2)-C6 fungal-type domain-containing protein</fullName>
    </recommendedName>
</protein>
<keyword evidence="2" id="KW-0479">Metal-binding</keyword>
<evidence type="ECO:0000313" key="10">
    <source>
        <dbReference type="Proteomes" id="UP000054266"/>
    </source>
</evidence>
<sequence length="637" mass="70797">MGNQTKSPSSRSHTLRACLECRRTQSNCDGARPVCGICLHEKGLSRCWLRSPRRRRQVNGNLAAGGAVVPGDGVLQSTESIHAAGDGRDQQSPRQNISTASPQTYASSPRRLRKTAAPPSRGNFEDRNPADGQSGVDTDRSNVRNDTFQIPHSTAMHLIHLFFEKIQPWMPMFHRPGFLKFCGQRLNACDEDALRGLDLEERLLFLAIFAMSARFSTSNATSETKAPDRGERFATLAKKTYDVARDELEPSLTFLQGCVLLAFYYYTSGLCAQGWVIVGVCARMSYALGLHEIDGAEHDGDGDPTALEWDPIEVERRRRTWWLVWELDCFGSTVLQRPFAIDQRRWAVRLPMSDGAWFGGRLEHCELLTWEPGQIWRALVGMGSHDERACFLVANVLLSLVVDRCQQKKGIALEEKITLENDVNCVLLALPPAFDLTTQSPMFDNTSFGRCNWIIGTHLLLAASACLAAGIKVWDGSSPQLQSNGLNHMLRLATVIRNWSPDYISLAHPFLAYALAPILGSEPPSVRSSPPYPSFYNLATLVQRRFAEKWKVGDIAIDIGALREKTDTAPSETCPDLRDSDLTKQYPLYFSSFYKPHDPASPDDEALSKDCRPSTCSTQALAVVAPYSSLLDCSYTT</sequence>
<dbReference type="Proteomes" id="UP000054266">
    <property type="component" value="Unassembled WGS sequence"/>
</dbReference>
<dbReference type="PROSITE" id="PS00463">
    <property type="entry name" value="ZN2_CY6_FUNGAL_1"/>
    <property type="match status" value="1"/>
</dbReference>
<dbReference type="HOGENOM" id="CLU_011017_2_0_1"/>
<keyword evidence="4" id="KW-0238">DNA-binding</keyword>
<proteinExistence type="predicted"/>
<dbReference type="Pfam" id="PF04082">
    <property type="entry name" value="Fungal_trans"/>
    <property type="match status" value="1"/>
</dbReference>
<accession>A0A0D2CX38</accession>
<dbReference type="InterPro" id="IPR036864">
    <property type="entry name" value="Zn2-C6_fun-type_DNA-bd_sf"/>
</dbReference>
<organism evidence="9 10">
    <name type="scientific">Phialophora macrospora</name>
    <dbReference type="NCBI Taxonomy" id="1851006"/>
    <lineage>
        <taxon>Eukaryota</taxon>
        <taxon>Fungi</taxon>
        <taxon>Dikarya</taxon>
        <taxon>Ascomycota</taxon>
        <taxon>Pezizomycotina</taxon>
        <taxon>Eurotiomycetes</taxon>
        <taxon>Chaetothyriomycetidae</taxon>
        <taxon>Chaetothyriales</taxon>
        <taxon>Herpotrichiellaceae</taxon>
        <taxon>Phialophora</taxon>
    </lineage>
</organism>
<dbReference type="PANTHER" id="PTHR47338">
    <property type="entry name" value="ZN(II)2CYS6 TRANSCRIPTION FACTOR (EUROFUNG)-RELATED"/>
    <property type="match status" value="1"/>
</dbReference>
<dbReference type="InterPro" id="IPR007219">
    <property type="entry name" value="XnlR_reg_dom"/>
</dbReference>
<evidence type="ECO:0000313" key="9">
    <source>
        <dbReference type="EMBL" id="KIW69736.1"/>
    </source>
</evidence>
<comment type="subcellular location">
    <subcellularLocation>
        <location evidence="1">Nucleus</location>
    </subcellularLocation>
</comment>
<dbReference type="PROSITE" id="PS50048">
    <property type="entry name" value="ZN2_CY6_FUNGAL_2"/>
    <property type="match status" value="1"/>
</dbReference>
<dbReference type="SUPFAM" id="SSF57701">
    <property type="entry name" value="Zn2/Cys6 DNA-binding domain"/>
    <property type="match status" value="1"/>
</dbReference>
<dbReference type="CDD" id="cd12148">
    <property type="entry name" value="fungal_TF_MHR"/>
    <property type="match status" value="1"/>
</dbReference>
<dbReference type="PANTHER" id="PTHR47338:SF10">
    <property type="entry name" value="TRANSCRIPTION FACTOR DOMAIN-CONTAINING PROTEIN-RELATED"/>
    <property type="match status" value="1"/>
</dbReference>
<dbReference type="GO" id="GO:0000981">
    <property type="term" value="F:DNA-binding transcription factor activity, RNA polymerase II-specific"/>
    <property type="evidence" value="ECO:0007669"/>
    <property type="project" value="InterPro"/>
</dbReference>
<feature type="region of interest" description="Disordered" evidence="7">
    <location>
        <begin position="83"/>
        <end position="144"/>
    </location>
</feature>
<evidence type="ECO:0000256" key="2">
    <source>
        <dbReference type="ARBA" id="ARBA00022723"/>
    </source>
</evidence>
<dbReference type="GO" id="GO:0006351">
    <property type="term" value="P:DNA-templated transcription"/>
    <property type="evidence" value="ECO:0007669"/>
    <property type="project" value="InterPro"/>
</dbReference>
<gene>
    <name evidence="9" type="ORF">PV04_05594</name>
</gene>
<dbReference type="GO" id="GO:0003677">
    <property type="term" value="F:DNA binding"/>
    <property type="evidence" value="ECO:0007669"/>
    <property type="project" value="UniProtKB-KW"/>
</dbReference>
<keyword evidence="10" id="KW-1185">Reference proteome</keyword>
<dbReference type="SMART" id="SM00906">
    <property type="entry name" value="Fungal_trans"/>
    <property type="match status" value="1"/>
</dbReference>
<dbReference type="EMBL" id="KN846958">
    <property type="protein sequence ID" value="KIW69736.1"/>
    <property type="molecule type" value="Genomic_DNA"/>
</dbReference>
<dbReference type="GO" id="GO:0005634">
    <property type="term" value="C:nucleus"/>
    <property type="evidence" value="ECO:0007669"/>
    <property type="project" value="UniProtKB-SubCell"/>
</dbReference>
<dbReference type="InterPro" id="IPR050815">
    <property type="entry name" value="TF_fung"/>
</dbReference>
<keyword evidence="5" id="KW-0804">Transcription</keyword>
<evidence type="ECO:0000256" key="4">
    <source>
        <dbReference type="ARBA" id="ARBA00023125"/>
    </source>
</evidence>
<evidence type="ECO:0000256" key="1">
    <source>
        <dbReference type="ARBA" id="ARBA00004123"/>
    </source>
</evidence>
<evidence type="ECO:0000256" key="7">
    <source>
        <dbReference type="SAM" id="MobiDB-lite"/>
    </source>
</evidence>
<evidence type="ECO:0000256" key="3">
    <source>
        <dbReference type="ARBA" id="ARBA00023015"/>
    </source>
</evidence>
<name>A0A0D2CX38_9EURO</name>
<dbReference type="AlphaFoldDB" id="A0A0D2CX38"/>
<evidence type="ECO:0000256" key="5">
    <source>
        <dbReference type="ARBA" id="ARBA00023163"/>
    </source>
</evidence>
<evidence type="ECO:0000259" key="8">
    <source>
        <dbReference type="PROSITE" id="PS50048"/>
    </source>
</evidence>